<evidence type="ECO:0000313" key="4">
    <source>
        <dbReference type="Proteomes" id="UP000813215"/>
    </source>
</evidence>
<dbReference type="PANTHER" id="PTHR36109:SF2">
    <property type="entry name" value="MEMBRANE PROTEIN"/>
    <property type="match status" value="1"/>
</dbReference>
<evidence type="ECO:0000259" key="2">
    <source>
        <dbReference type="Pfam" id="PF11181"/>
    </source>
</evidence>
<dbReference type="EMBL" id="JAHHHW010000073">
    <property type="protein sequence ID" value="MBW4431682.1"/>
    <property type="molecule type" value="Genomic_DNA"/>
</dbReference>
<dbReference type="InterPro" id="IPR025889">
    <property type="entry name" value="GSP17M-like_dom"/>
</dbReference>
<gene>
    <name evidence="3" type="ORF">KME28_08125</name>
</gene>
<dbReference type="AlphaFoldDB" id="A0A9E3LSE3"/>
<reference evidence="3" key="1">
    <citation type="submission" date="2021-05" db="EMBL/GenBank/DDBJ databases">
        <authorList>
            <person name="Pietrasiak N."/>
            <person name="Ward R."/>
            <person name="Stajich J.E."/>
            <person name="Kurbessoian T."/>
        </authorList>
    </citation>
    <scope>NUCLEOTIDE SEQUENCE</scope>
    <source>
        <strain evidence="3">HA4357-MV3</strain>
    </source>
</reference>
<keyword evidence="1" id="KW-0812">Transmembrane</keyword>
<proteinExistence type="predicted"/>
<comment type="caution">
    <text evidence="3">The sequence shown here is derived from an EMBL/GenBank/DDBJ whole genome shotgun (WGS) entry which is preliminary data.</text>
</comment>
<feature type="domain" description="General stress protein 17M-like" evidence="2">
    <location>
        <begin position="10"/>
        <end position="75"/>
    </location>
</feature>
<dbReference type="InterPro" id="IPR052948">
    <property type="entry name" value="Low_temp-induced_all0457"/>
</dbReference>
<dbReference type="Proteomes" id="UP000813215">
    <property type="component" value="Unassembled WGS sequence"/>
</dbReference>
<evidence type="ECO:0000256" key="1">
    <source>
        <dbReference type="SAM" id="Phobius"/>
    </source>
</evidence>
<reference evidence="3" key="2">
    <citation type="journal article" date="2022" name="Microbiol. Resour. Announc.">
        <title>Metagenome Sequencing to Explore Phylogenomics of Terrestrial Cyanobacteria.</title>
        <authorList>
            <person name="Ward R.D."/>
            <person name="Stajich J.E."/>
            <person name="Johansen J.R."/>
            <person name="Huntemann M."/>
            <person name="Clum A."/>
            <person name="Foster B."/>
            <person name="Foster B."/>
            <person name="Roux S."/>
            <person name="Palaniappan K."/>
            <person name="Varghese N."/>
            <person name="Mukherjee S."/>
            <person name="Reddy T.B.K."/>
            <person name="Daum C."/>
            <person name="Copeland A."/>
            <person name="Chen I.A."/>
            <person name="Ivanova N.N."/>
            <person name="Kyrpides N.C."/>
            <person name="Shapiro N."/>
            <person name="Eloe-Fadrosh E.A."/>
            <person name="Pietrasiak N."/>
        </authorList>
    </citation>
    <scope>NUCLEOTIDE SEQUENCE</scope>
    <source>
        <strain evidence="3">HA4357-MV3</strain>
    </source>
</reference>
<name>A0A9E3LSE3_9NOST</name>
<accession>A0A9E3LSE3</accession>
<feature type="transmembrane region" description="Helical" evidence="1">
    <location>
        <begin position="532"/>
        <end position="555"/>
    </location>
</feature>
<feature type="transmembrane region" description="Helical" evidence="1">
    <location>
        <begin position="110"/>
        <end position="132"/>
    </location>
</feature>
<feature type="transmembrane region" description="Helical" evidence="1">
    <location>
        <begin position="561"/>
        <end position="594"/>
    </location>
</feature>
<dbReference type="PANTHER" id="PTHR36109">
    <property type="entry name" value="MEMBRANE PROTEIN-RELATED"/>
    <property type="match status" value="1"/>
</dbReference>
<dbReference type="Pfam" id="PF11181">
    <property type="entry name" value="YflT"/>
    <property type="match status" value="1"/>
</dbReference>
<keyword evidence="1" id="KW-0472">Membrane</keyword>
<organism evidence="3 4">
    <name type="scientific">Pelatocladus maniniholoensis HA4357-MV3</name>
    <dbReference type="NCBI Taxonomy" id="1117104"/>
    <lineage>
        <taxon>Bacteria</taxon>
        <taxon>Bacillati</taxon>
        <taxon>Cyanobacteriota</taxon>
        <taxon>Cyanophyceae</taxon>
        <taxon>Nostocales</taxon>
        <taxon>Nostocaceae</taxon>
        <taxon>Pelatocladus</taxon>
    </lineage>
</organism>
<sequence length="683" mass="73079">MVVGIHRRAVGVFSHRRDAEEALHELRDAGFPMDRVSVVARDIDRNDQIAGAEVTENVGNKADEGAATGAVSGGVLGGLTGLLVGLGTLAIPGIGPIMLAGAAATTLATTIAGAGIGAVAGGLLGALIGLGIPEERARVYNERVDRGHYLVIIDGTEEEIARAEAILRRRGIEEFEVYDIPVGTGNYTATSGRDLGVNHKHAIGYFSRLEDAEAAIGDLRSVGFPLGQISLVNRNWSRRDRFAGVTLRDRFDEAIHNLRLRLPDHRSHFYHERINHGDYVVVVSGTDAEIQRAAAILNRHGIRDWEIFDPTVDYTATSGRNLGVNHKHAIGYFSRLEDAEAAIGDLRSVGFPLGQISLVNRNWSRRDRFAGVTLRDRFDEAIHNLRLRLPDHRSHFYHERINHGDYVVVVSGTDAEIQRAAAILNRHGIRDWEIFDPTVDYTATPARNAVNAPVSGYSTTPLHKNRRAIGAFSHHRDAEAALMELRDSGFPMNQVSLIAKDSGDRLPNVNTGVGVNQNNVAAQTKADEGAKAGAATGGVLGGLGGLLVGLGALAIPGVGPVIAGGAIATALATTVAGGAIGAAAGGLTGGLVGLGIPENRARLYSDRFNRGDYLVIVDGTDEQIHRAEAILKRRGITDFDIFDATDINRTHHAASVTDTSQTSYSPELGVEEPKVVIVDHREI</sequence>
<protein>
    <submittedName>
        <fullName evidence="3">General stress protein</fullName>
    </submittedName>
</protein>
<evidence type="ECO:0000313" key="3">
    <source>
        <dbReference type="EMBL" id="MBW4431682.1"/>
    </source>
</evidence>
<keyword evidence="1" id="KW-1133">Transmembrane helix</keyword>